<evidence type="ECO:0000313" key="2">
    <source>
        <dbReference type="EMBL" id="CAE8680251.1"/>
    </source>
</evidence>
<sequence length="122" mass="14078">MDYSALCTKVARKHHLTNDDNDDHDNNTNNNNNNNNNSNSNSNNNNNFLRAGSLMPDTTQETRAVQCSLFLVWVNKRVIFSKRRVCVGGNDTTKEPASAKMKQSFLSNIQRWRWCLMSRHLF</sequence>
<gene>
    <name evidence="2" type="ORF">PGLA2088_LOCUS21808</name>
</gene>
<accession>A0A813JMZ3</accession>
<evidence type="ECO:0000256" key="1">
    <source>
        <dbReference type="SAM" id="MobiDB-lite"/>
    </source>
</evidence>
<feature type="region of interest" description="Disordered" evidence="1">
    <location>
        <begin position="14"/>
        <end position="52"/>
    </location>
</feature>
<name>A0A813JMZ3_POLGL</name>
<dbReference type="Proteomes" id="UP000626109">
    <property type="component" value="Unassembled WGS sequence"/>
</dbReference>
<protein>
    <submittedName>
        <fullName evidence="2">Uncharacterized protein</fullName>
    </submittedName>
</protein>
<dbReference type="AlphaFoldDB" id="A0A813JMZ3"/>
<feature type="compositionally biased region" description="Low complexity" evidence="1">
    <location>
        <begin position="27"/>
        <end position="47"/>
    </location>
</feature>
<reference evidence="2" key="1">
    <citation type="submission" date="2021-02" db="EMBL/GenBank/DDBJ databases">
        <authorList>
            <person name="Dougan E. K."/>
            <person name="Rhodes N."/>
            <person name="Thang M."/>
            <person name="Chan C."/>
        </authorList>
    </citation>
    <scope>NUCLEOTIDE SEQUENCE</scope>
</reference>
<comment type="caution">
    <text evidence="2">The sequence shown here is derived from an EMBL/GenBank/DDBJ whole genome shotgun (WGS) entry which is preliminary data.</text>
</comment>
<organism evidence="2 3">
    <name type="scientific">Polarella glacialis</name>
    <name type="common">Dinoflagellate</name>
    <dbReference type="NCBI Taxonomy" id="89957"/>
    <lineage>
        <taxon>Eukaryota</taxon>
        <taxon>Sar</taxon>
        <taxon>Alveolata</taxon>
        <taxon>Dinophyceae</taxon>
        <taxon>Suessiales</taxon>
        <taxon>Suessiaceae</taxon>
        <taxon>Polarella</taxon>
    </lineage>
</organism>
<dbReference type="EMBL" id="CAJNNW010025834">
    <property type="protein sequence ID" value="CAE8680251.1"/>
    <property type="molecule type" value="Genomic_DNA"/>
</dbReference>
<proteinExistence type="predicted"/>
<evidence type="ECO:0000313" key="3">
    <source>
        <dbReference type="Proteomes" id="UP000626109"/>
    </source>
</evidence>